<dbReference type="PANTHER" id="PTHR12546">
    <property type="entry name" value="FER-1-LIKE"/>
    <property type="match status" value="1"/>
</dbReference>
<evidence type="ECO:0000313" key="7">
    <source>
        <dbReference type="Proteomes" id="UP000095280"/>
    </source>
</evidence>
<accession>A0A1I8F1Y1</accession>
<evidence type="ECO:0000256" key="1">
    <source>
        <dbReference type="ARBA" id="ARBA00004370"/>
    </source>
</evidence>
<dbReference type="GO" id="GO:0007009">
    <property type="term" value="P:plasma membrane organization"/>
    <property type="evidence" value="ECO:0007669"/>
    <property type="project" value="TreeGrafter"/>
</dbReference>
<dbReference type="GO" id="GO:0016020">
    <property type="term" value="C:membrane"/>
    <property type="evidence" value="ECO:0007669"/>
    <property type="project" value="UniProtKB-SubCell"/>
</dbReference>
<dbReference type="Proteomes" id="UP000095280">
    <property type="component" value="Unplaced"/>
</dbReference>
<feature type="region of interest" description="Disordered" evidence="6">
    <location>
        <begin position="75"/>
        <end position="100"/>
    </location>
</feature>
<name>A0A1I8F1Y1_9PLAT</name>
<sequence>MLSRIDAKFPQESNLLVVGDGLDMLSEDDLIGETKIDLENRLFSKHRATFADFLVEYSMHRIQQVAPISSCRAPSWPASAASSGWSRRTTEPNYNRGDGWRPDSLRARGIRRIETGRIIKSNEPLALKRSVQLVESITVSTAAVPRAHRNRPLFTPRSRALSRAASRCGWTCFPKELGTPPAAVDITPRQPVSYELRRHHRWTPMSVPCLNDTGGLTGEASSDKYSAPKTSIVYRLSDMAWSPIDEEEKKAMWPALNLQ</sequence>
<comment type="subcellular location">
    <subcellularLocation>
        <location evidence="1">Membrane</location>
    </subcellularLocation>
</comment>
<feature type="compositionally biased region" description="Low complexity" evidence="6">
    <location>
        <begin position="75"/>
        <end position="87"/>
    </location>
</feature>
<evidence type="ECO:0000313" key="8">
    <source>
        <dbReference type="WBParaSite" id="maker-unitig_13551-snap-gene-0.2-mRNA-1"/>
    </source>
</evidence>
<dbReference type="AlphaFoldDB" id="A0A1I8F1Y1"/>
<evidence type="ECO:0000256" key="5">
    <source>
        <dbReference type="ARBA" id="ARBA00023136"/>
    </source>
</evidence>
<evidence type="ECO:0000256" key="6">
    <source>
        <dbReference type="SAM" id="MobiDB-lite"/>
    </source>
</evidence>
<reference evidence="8" key="1">
    <citation type="submission" date="2016-11" db="UniProtKB">
        <authorList>
            <consortium name="WormBaseParasite"/>
        </authorList>
    </citation>
    <scope>IDENTIFICATION</scope>
</reference>
<keyword evidence="7" id="KW-1185">Reference proteome</keyword>
<keyword evidence="3" id="KW-0677">Repeat</keyword>
<evidence type="ECO:0000256" key="4">
    <source>
        <dbReference type="ARBA" id="ARBA00022989"/>
    </source>
</evidence>
<dbReference type="PANTHER" id="PTHR12546:SF33">
    <property type="entry name" value="SPERM VESICLE FUSION PROTEIN FER-1"/>
    <property type="match status" value="1"/>
</dbReference>
<proteinExistence type="predicted"/>
<dbReference type="WBParaSite" id="maker-unitig_13551-snap-gene-0.2-mRNA-1">
    <property type="protein sequence ID" value="maker-unitig_13551-snap-gene-0.2-mRNA-1"/>
    <property type="gene ID" value="maker-unitig_13551-snap-gene-0.2"/>
</dbReference>
<dbReference type="InterPro" id="IPR037721">
    <property type="entry name" value="Ferlin"/>
</dbReference>
<protein>
    <submittedName>
        <fullName evidence="8">Uncharacterized protein</fullName>
    </submittedName>
</protein>
<evidence type="ECO:0000256" key="2">
    <source>
        <dbReference type="ARBA" id="ARBA00022692"/>
    </source>
</evidence>
<evidence type="ECO:0000256" key="3">
    <source>
        <dbReference type="ARBA" id="ARBA00022737"/>
    </source>
</evidence>
<keyword evidence="5" id="KW-0472">Membrane</keyword>
<organism evidence="7 8">
    <name type="scientific">Macrostomum lignano</name>
    <dbReference type="NCBI Taxonomy" id="282301"/>
    <lineage>
        <taxon>Eukaryota</taxon>
        <taxon>Metazoa</taxon>
        <taxon>Spiralia</taxon>
        <taxon>Lophotrochozoa</taxon>
        <taxon>Platyhelminthes</taxon>
        <taxon>Rhabditophora</taxon>
        <taxon>Macrostomorpha</taxon>
        <taxon>Macrostomida</taxon>
        <taxon>Macrostomidae</taxon>
        <taxon>Macrostomum</taxon>
    </lineage>
</organism>
<keyword evidence="4" id="KW-1133">Transmembrane helix</keyword>
<keyword evidence="2" id="KW-0812">Transmembrane</keyword>